<keyword evidence="1" id="KW-0472">Membrane</keyword>
<name>A0ABR7YR69_9SPHI</name>
<protein>
    <submittedName>
        <fullName evidence="2">Uncharacterized protein</fullName>
    </submittedName>
</protein>
<dbReference type="RefSeq" id="WP_190994698.1">
    <property type="nucleotide sequence ID" value="NZ_JACOIK010000008.1"/>
</dbReference>
<evidence type="ECO:0000313" key="3">
    <source>
        <dbReference type="Proteomes" id="UP000602759"/>
    </source>
</evidence>
<feature type="transmembrane region" description="Helical" evidence="1">
    <location>
        <begin position="84"/>
        <end position="106"/>
    </location>
</feature>
<feature type="transmembrane region" description="Helical" evidence="1">
    <location>
        <begin position="34"/>
        <end position="54"/>
    </location>
</feature>
<evidence type="ECO:0000313" key="2">
    <source>
        <dbReference type="EMBL" id="MBD1433757.1"/>
    </source>
</evidence>
<dbReference type="EMBL" id="JACOIK010000008">
    <property type="protein sequence ID" value="MBD1433757.1"/>
    <property type="molecule type" value="Genomic_DNA"/>
</dbReference>
<keyword evidence="1" id="KW-0812">Transmembrane</keyword>
<feature type="transmembrane region" description="Helical" evidence="1">
    <location>
        <begin position="5"/>
        <end position="22"/>
    </location>
</feature>
<comment type="caution">
    <text evidence="2">The sequence shown here is derived from an EMBL/GenBank/DDBJ whole genome shotgun (WGS) entry which is preliminary data.</text>
</comment>
<keyword evidence="3" id="KW-1185">Reference proteome</keyword>
<organism evidence="2 3">
    <name type="scientific">Sphingobacterium micropteri</name>
    <dbReference type="NCBI Taxonomy" id="2763501"/>
    <lineage>
        <taxon>Bacteria</taxon>
        <taxon>Pseudomonadati</taxon>
        <taxon>Bacteroidota</taxon>
        <taxon>Sphingobacteriia</taxon>
        <taxon>Sphingobacteriales</taxon>
        <taxon>Sphingobacteriaceae</taxon>
        <taxon>Sphingobacterium</taxon>
    </lineage>
</organism>
<reference evidence="2 3" key="1">
    <citation type="submission" date="2020-08" db="EMBL/GenBank/DDBJ databases">
        <title>Sphingobacterium sp. DN00404 isolated from aquaculture water.</title>
        <authorList>
            <person name="Zhang M."/>
        </authorList>
    </citation>
    <scope>NUCLEOTIDE SEQUENCE [LARGE SCALE GENOMIC DNA]</scope>
    <source>
        <strain evidence="2 3">DN00404</strain>
    </source>
</reference>
<feature type="transmembrane region" description="Helical" evidence="1">
    <location>
        <begin position="121"/>
        <end position="138"/>
    </location>
</feature>
<accession>A0ABR7YR69</accession>
<dbReference type="Proteomes" id="UP000602759">
    <property type="component" value="Unassembled WGS sequence"/>
</dbReference>
<keyword evidence="1" id="KW-1133">Transmembrane helix</keyword>
<sequence length="317" mass="36771">MKKPVFLRYAFVIALLFNLKVWDADIVARLESPNLIPLLLITIAGFWAYAIWIGRQYGRVLRKRHNMGLETEAISLSYRHQLGYILWAIVPVVIVHMTFIWCAASIVPNTQAVVFAYMRDYLPVFVLLVGGYTGLLLFRPEYALKNSFPQKVVEIKEVLPPDIDERAGLYTLFQHLMKRKGLGPVFDHTKGLWVRFFDIVAIKTHSKEYYVYLNDGDKLRADDILKELKARGLDRWMIKISKYYCINMLLVAYPIEKPRSHVELTRTIYSRMVQKIPAEELDKMCKIGPAKKGVVEDFLADNDGMTYEGWDSFIPLR</sequence>
<evidence type="ECO:0000256" key="1">
    <source>
        <dbReference type="SAM" id="Phobius"/>
    </source>
</evidence>
<proteinExistence type="predicted"/>
<gene>
    <name evidence="2" type="ORF">H8B06_13035</name>
</gene>